<organism evidence="5 6">
    <name type="scientific">Hungatella hathewayi</name>
    <dbReference type="NCBI Taxonomy" id="154046"/>
    <lineage>
        <taxon>Bacteria</taxon>
        <taxon>Bacillati</taxon>
        <taxon>Bacillota</taxon>
        <taxon>Clostridia</taxon>
        <taxon>Lachnospirales</taxon>
        <taxon>Lachnospiraceae</taxon>
        <taxon>Hungatella</taxon>
    </lineage>
</organism>
<dbReference type="PROSITE" id="PS51379">
    <property type="entry name" value="4FE4S_FER_2"/>
    <property type="match status" value="2"/>
</dbReference>
<dbReference type="InterPro" id="IPR052977">
    <property type="entry name" value="Polyferredoxin-like_ET"/>
</dbReference>
<keyword evidence="1" id="KW-0479">Metal-binding</keyword>
<proteinExistence type="predicted"/>
<dbReference type="GO" id="GO:0046872">
    <property type="term" value="F:metal ion binding"/>
    <property type="evidence" value="ECO:0007669"/>
    <property type="project" value="UniProtKB-KW"/>
</dbReference>
<accession>A0A3E2WXY3</accession>
<protein>
    <submittedName>
        <fullName evidence="5">4Fe-4S dicluster domain-containing protein</fullName>
    </submittedName>
</protein>
<dbReference type="GO" id="GO:0051536">
    <property type="term" value="F:iron-sulfur cluster binding"/>
    <property type="evidence" value="ECO:0007669"/>
    <property type="project" value="UniProtKB-KW"/>
</dbReference>
<dbReference type="Gene3D" id="3.30.70.20">
    <property type="match status" value="2"/>
</dbReference>
<reference evidence="5 6" key="1">
    <citation type="submission" date="2018-08" db="EMBL/GenBank/DDBJ databases">
        <title>A genome reference for cultivated species of the human gut microbiota.</title>
        <authorList>
            <person name="Zou Y."/>
            <person name="Xue W."/>
            <person name="Luo G."/>
        </authorList>
    </citation>
    <scope>NUCLEOTIDE SEQUENCE [LARGE SCALE GENOMIC DNA]</scope>
    <source>
        <strain evidence="5 6">AF19-21</strain>
    </source>
</reference>
<feature type="domain" description="4Fe-4S ferredoxin-type" evidence="4">
    <location>
        <begin position="43"/>
        <end position="70"/>
    </location>
</feature>
<dbReference type="PANTHER" id="PTHR43193:SF2">
    <property type="entry name" value="POLYFERREDOXIN PROTEIN FWDF"/>
    <property type="match status" value="1"/>
</dbReference>
<evidence type="ECO:0000256" key="1">
    <source>
        <dbReference type="ARBA" id="ARBA00022723"/>
    </source>
</evidence>
<dbReference type="AlphaFoldDB" id="A0A3E2WXY3"/>
<evidence type="ECO:0000256" key="3">
    <source>
        <dbReference type="ARBA" id="ARBA00023014"/>
    </source>
</evidence>
<gene>
    <name evidence="5" type="ORF">DWX41_08010</name>
</gene>
<name>A0A3E2WXY3_9FIRM</name>
<dbReference type="SUPFAM" id="SSF54862">
    <property type="entry name" value="4Fe-4S ferredoxins"/>
    <property type="match status" value="1"/>
</dbReference>
<keyword evidence="3" id="KW-0411">Iron-sulfur</keyword>
<sequence>MIMEKLEKVYTDVSRCKGCGYCIEACPRHAVSVSDFINANGYNSIQVDESKCIVCGICYKVCPDYVFEIR</sequence>
<keyword evidence="2" id="KW-0408">Iron</keyword>
<evidence type="ECO:0000259" key="4">
    <source>
        <dbReference type="PROSITE" id="PS51379"/>
    </source>
</evidence>
<dbReference type="Pfam" id="PF12838">
    <property type="entry name" value="Fer4_7"/>
    <property type="match status" value="1"/>
</dbReference>
<dbReference type="InterPro" id="IPR017900">
    <property type="entry name" value="4Fe4S_Fe_S_CS"/>
</dbReference>
<dbReference type="PROSITE" id="PS00198">
    <property type="entry name" value="4FE4S_FER_1"/>
    <property type="match status" value="2"/>
</dbReference>
<dbReference type="Proteomes" id="UP000261111">
    <property type="component" value="Unassembled WGS sequence"/>
</dbReference>
<evidence type="ECO:0000313" key="5">
    <source>
        <dbReference type="EMBL" id="RGC33004.1"/>
    </source>
</evidence>
<evidence type="ECO:0000256" key="2">
    <source>
        <dbReference type="ARBA" id="ARBA00023004"/>
    </source>
</evidence>
<dbReference type="EMBL" id="QVIA01000007">
    <property type="protein sequence ID" value="RGC33004.1"/>
    <property type="molecule type" value="Genomic_DNA"/>
</dbReference>
<feature type="domain" description="4Fe-4S ferredoxin-type" evidence="4">
    <location>
        <begin position="7"/>
        <end position="36"/>
    </location>
</feature>
<comment type="caution">
    <text evidence="5">The sequence shown here is derived from an EMBL/GenBank/DDBJ whole genome shotgun (WGS) entry which is preliminary data.</text>
</comment>
<dbReference type="InterPro" id="IPR017896">
    <property type="entry name" value="4Fe4S_Fe-S-bd"/>
</dbReference>
<dbReference type="PANTHER" id="PTHR43193">
    <property type="match status" value="1"/>
</dbReference>
<evidence type="ECO:0000313" key="6">
    <source>
        <dbReference type="Proteomes" id="UP000261111"/>
    </source>
</evidence>